<protein>
    <submittedName>
        <fullName evidence="1">Uncharacterized protein</fullName>
    </submittedName>
</protein>
<reference evidence="1" key="1">
    <citation type="submission" date="2019-08" db="EMBL/GenBank/DDBJ databases">
        <authorList>
            <person name="Kucharzyk K."/>
            <person name="Murdoch R.W."/>
            <person name="Higgins S."/>
            <person name="Loffler F."/>
        </authorList>
    </citation>
    <scope>NUCLEOTIDE SEQUENCE</scope>
</reference>
<proteinExistence type="predicted"/>
<accession>A0A645G335</accession>
<sequence>MILRQNSGRDPDAAVGNGAHISHEIQGIGGIVVLSDTGPGQVASLGGCNIHFPHGGSDAVHRKSGIEAGFFGVFL</sequence>
<organism evidence="1">
    <name type="scientific">bioreactor metagenome</name>
    <dbReference type="NCBI Taxonomy" id="1076179"/>
    <lineage>
        <taxon>unclassified sequences</taxon>
        <taxon>metagenomes</taxon>
        <taxon>ecological metagenomes</taxon>
    </lineage>
</organism>
<dbReference type="AlphaFoldDB" id="A0A645G335"/>
<comment type="caution">
    <text evidence="1">The sequence shown here is derived from an EMBL/GenBank/DDBJ whole genome shotgun (WGS) entry which is preliminary data.</text>
</comment>
<name>A0A645G335_9ZZZZ</name>
<dbReference type="EMBL" id="VSSQ01068042">
    <property type="protein sequence ID" value="MPN20320.1"/>
    <property type="molecule type" value="Genomic_DNA"/>
</dbReference>
<evidence type="ECO:0000313" key="1">
    <source>
        <dbReference type="EMBL" id="MPN20320.1"/>
    </source>
</evidence>
<gene>
    <name evidence="1" type="ORF">SDC9_167698</name>
</gene>